<gene>
    <name evidence="2" type="ORF">SAMN02583745_02743</name>
</gene>
<accession>A0A1I0FFJ8</accession>
<organism evidence="2 3">
    <name type="scientific">Thorsellia anophelis DSM 18579</name>
    <dbReference type="NCBI Taxonomy" id="1123402"/>
    <lineage>
        <taxon>Bacteria</taxon>
        <taxon>Pseudomonadati</taxon>
        <taxon>Pseudomonadota</taxon>
        <taxon>Gammaproteobacteria</taxon>
        <taxon>Enterobacterales</taxon>
        <taxon>Thorselliaceae</taxon>
        <taxon>Thorsellia</taxon>
    </lineage>
</organism>
<proteinExistence type="predicted"/>
<evidence type="ECO:0000313" key="3">
    <source>
        <dbReference type="Proteomes" id="UP000242642"/>
    </source>
</evidence>
<feature type="transmembrane region" description="Helical" evidence="1">
    <location>
        <begin position="417"/>
        <end position="438"/>
    </location>
</feature>
<feature type="transmembrane region" description="Helical" evidence="1">
    <location>
        <begin position="182"/>
        <end position="200"/>
    </location>
</feature>
<feature type="transmembrane region" description="Helical" evidence="1">
    <location>
        <begin position="386"/>
        <end position="405"/>
    </location>
</feature>
<keyword evidence="1" id="KW-0812">Transmembrane</keyword>
<feature type="transmembrane region" description="Helical" evidence="1">
    <location>
        <begin position="258"/>
        <end position="281"/>
    </location>
</feature>
<dbReference type="STRING" id="1123402.SAMN02583745_02743"/>
<evidence type="ECO:0008006" key="4">
    <source>
        <dbReference type="Google" id="ProtNLM"/>
    </source>
</evidence>
<name>A0A1I0FFJ8_9GAMM</name>
<feature type="transmembrane region" description="Helical" evidence="1">
    <location>
        <begin position="157"/>
        <end position="176"/>
    </location>
</feature>
<feature type="transmembrane region" description="Helical" evidence="1">
    <location>
        <begin position="131"/>
        <end position="150"/>
    </location>
</feature>
<dbReference type="EMBL" id="FOHV01000040">
    <property type="protein sequence ID" value="SET56683.1"/>
    <property type="molecule type" value="Genomic_DNA"/>
</dbReference>
<keyword evidence="1" id="KW-0472">Membrane</keyword>
<sequence>MTLFKFYFYSLVILILFLFSYQFNLFRASSNDFYKNHQTDSEALVVGKLLHTSFENYFSDGGFIGYIKPDGAKFIDNAHMIDYQYDSFYNGGIGNLELEPYMQSAGFQGFFYTSIMKILELINVKNNFSKMFFMKLITVLLTSILLVMFIQFVLKEFGFLTSLITFLFFLFSQWLVVFSHNLYWMFFLLLSPFIIVLSFYRKNEEGKKINLFCCLFVFISILLKSLAGYEYISTILISIIVPLLYFTKKNNWGVKRFVVHSIAIGASGLIGFLVAIIFHVVQLKFYLSSWQAAISHIIFTIAKRTYGEPSKLPEVYRESLEGSLLTVFKFYSKSKIFDLSQLIGFNFQIRFFMILILLLFLSRFVLRKIRENDLNFLGERKNQLYALVYTTWFSMLAPISWYVLAKGHSYVHTSINHVLWYLPFLLFGFTLISFCINYKVSYYFSRRINSHPIST</sequence>
<feature type="transmembrane region" description="Helical" evidence="1">
    <location>
        <begin position="229"/>
        <end position="246"/>
    </location>
</feature>
<evidence type="ECO:0000256" key="1">
    <source>
        <dbReference type="SAM" id="Phobius"/>
    </source>
</evidence>
<dbReference type="Proteomes" id="UP000242642">
    <property type="component" value="Unassembled WGS sequence"/>
</dbReference>
<feature type="transmembrane region" description="Helical" evidence="1">
    <location>
        <begin position="347"/>
        <end position="366"/>
    </location>
</feature>
<protein>
    <recommendedName>
        <fullName evidence="4">Dolichyl-phosphate-mannose-protein mannosyltransferase</fullName>
    </recommendedName>
</protein>
<keyword evidence="1" id="KW-1133">Transmembrane helix</keyword>
<reference evidence="3" key="1">
    <citation type="submission" date="2016-10" db="EMBL/GenBank/DDBJ databases">
        <authorList>
            <person name="Varghese N."/>
            <person name="Submissions S."/>
        </authorList>
    </citation>
    <scope>NUCLEOTIDE SEQUENCE [LARGE SCALE GENOMIC DNA]</scope>
    <source>
        <strain evidence="3">DSM 18579</strain>
    </source>
</reference>
<feature type="transmembrane region" description="Helical" evidence="1">
    <location>
        <begin position="207"/>
        <end position="223"/>
    </location>
</feature>
<evidence type="ECO:0000313" key="2">
    <source>
        <dbReference type="EMBL" id="SET56683.1"/>
    </source>
</evidence>
<feature type="transmembrane region" description="Helical" evidence="1">
    <location>
        <begin position="6"/>
        <end position="26"/>
    </location>
</feature>
<dbReference type="AlphaFoldDB" id="A0A1I0FFJ8"/>
<keyword evidence="3" id="KW-1185">Reference proteome</keyword>